<dbReference type="GO" id="GO:0000179">
    <property type="term" value="F:rRNA (adenine-N6,N6-)-dimethyltransferase activity"/>
    <property type="evidence" value="ECO:0007669"/>
    <property type="project" value="UniProtKB-UniRule"/>
</dbReference>
<comment type="subcellular location">
    <subcellularLocation>
        <location evidence="1">Mitochondrion</location>
    </subcellularLocation>
</comment>
<sequence length="419" mass="47931">MLYAQYQVLSGQHCIKRPLTYSYLKAFVQSSVACNTFSTWNVVSNDGNVQRSLSRHTASLCNSNEVLLKRQYGVKVRLTPEQKYVYRNTKLGYIWKPDLAQLIREKVWPDNSLKNEDALVVDSNAGPGILSKELLNAGVKRLVSLDRNKDFLPRLEELKKTSQGRLLRTFHADFYKIQYHGETPYAPPVIRLKELFQDVSPVSWESDVPIKVLGCFPHRMEKTQAYLFASLMIERLSLFAYGRAQLNFLLSEKCYETIIQPPGKYFKYRALSALYQLGFDIKLLHKEPLSSFSSPSTLTYNSPAGGTKDSFLYLTQLTPKRDLFLRHNLSQHEAFIFVYFMRQTLSKRSSKLVEIVENWAPGHGHIIAELELSENVRSGDVDGDTLLKIFTHICKQDTFNGSWMGEDAMAYALKAIPTV</sequence>
<evidence type="ECO:0000256" key="9">
    <source>
        <dbReference type="ARBA" id="ARBA00023128"/>
    </source>
</evidence>
<proteinExistence type="inferred from homology"/>
<dbReference type="Proteomes" id="UP001152320">
    <property type="component" value="Chromosome 3"/>
</dbReference>
<keyword evidence="9" id="KW-0496">Mitochondrion</keyword>
<comment type="caution">
    <text evidence="11">Lacks conserved residue(s) required for the propagation of feature annotation.</text>
</comment>
<evidence type="ECO:0000256" key="5">
    <source>
        <dbReference type="ARBA" id="ARBA00022691"/>
    </source>
</evidence>
<dbReference type="EC" id="2.1.1.-" evidence="12"/>
<keyword evidence="7" id="KW-0809">Transit peptide</keyword>
<dbReference type="GO" id="GO:0034246">
    <property type="term" value="F:mitochondrial transcription factor activity"/>
    <property type="evidence" value="ECO:0007669"/>
    <property type="project" value="TreeGrafter"/>
</dbReference>
<dbReference type="GO" id="GO:0006391">
    <property type="term" value="P:transcription initiation at mitochondrial promoter"/>
    <property type="evidence" value="ECO:0007669"/>
    <property type="project" value="TreeGrafter"/>
</dbReference>
<evidence type="ECO:0000256" key="3">
    <source>
        <dbReference type="ARBA" id="ARBA00022603"/>
    </source>
</evidence>
<feature type="binding site" evidence="11">
    <location>
        <position position="146"/>
    </location>
    <ligand>
        <name>S-adenosyl-L-methionine</name>
        <dbReference type="ChEBI" id="CHEBI:59789"/>
    </ligand>
</feature>
<evidence type="ECO:0000256" key="1">
    <source>
        <dbReference type="ARBA" id="ARBA00004173"/>
    </source>
</evidence>
<organism evidence="13 14">
    <name type="scientific">Holothuria leucospilota</name>
    <name type="common">Black long sea cucumber</name>
    <name type="synonym">Mertensiothuria leucospilota</name>
    <dbReference type="NCBI Taxonomy" id="206669"/>
    <lineage>
        <taxon>Eukaryota</taxon>
        <taxon>Metazoa</taxon>
        <taxon>Echinodermata</taxon>
        <taxon>Eleutherozoa</taxon>
        <taxon>Echinozoa</taxon>
        <taxon>Holothuroidea</taxon>
        <taxon>Aspidochirotacea</taxon>
        <taxon>Aspidochirotida</taxon>
        <taxon>Holothuriidae</taxon>
        <taxon>Holothuria</taxon>
    </lineage>
</organism>
<keyword evidence="10" id="KW-0804">Transcription</keyword>
<evidence type="ECO:0000256" key="4">
    <source>
        <dbReference type="ARBA" id="ARBA00022679"/>
    </source>
</evidence>
<keyword evidence="3 11" id="KW-0489">Methyltransferase</keyword>
<dbReference type="InterPro" id="IPR001737">
    <property type="entry name" value="KsgA/Erm"/>
</dbReference>
<dbReference type="PROSITE" id="PS51689">
    <property type="entry name" value="SAM_RNA_A_N6_MT"/>
    <property type="match status" value="1"/>
</dbReference>
<gene>
    <name evidence="13" type="ORF">HOLleu_07092</name>
</gene>
<dbReference type="AlphaFoldDB" id="A0A9Q1CFN5"/>
<keyword evidence="8" id="KW-0805">Transcription regulation</keyword>
<protein>
    <recommendedName>
        <fullName evidence="12">rRNA adenine N(6)-methyltransferase</fullName>
        <ecNumber evidence="12">2.1.1.-</ecNumber>
    </recommendedName>
</protein>
<keyword evidence="6 11" id="KW-0694">RNA-binding</keyword>
<dbReference type="InterPro" id="IPR029063">
    <property type="entry name" value="SAM-dependent_MTases_sf"/>
</dbReference>
<keyword evidence="14" id="KW-1185">Reference proteome</keyword>
<dbReference type="OrthoDB" id="9895503at2759"/>
<evidence type="ECO:0000256" key="7">
    <source>
        <dbReference type="ARBA" id="ARBA00022946"/>
    </source>
</evidence>
<dbReference type="GO" id="GO:0005759">
    <property type="term" value="C:mitochondrial matrix"/>
    <property type="evidence" value="ECO:0007669"/>
    <property type="project" value="TreeGrafter"/>
</dbReference>
<dbReference type="PANTHER" id="PTHR11727">
    <property type="entry name" value="DIMETHYLADENOSINE TRANSFERASE"/>
    <property type="match status" value="1"/>
</dbReference>
<accession>A0A9Q1CFN5</accession>
<dbReference type="SUPFAM" id="SSF53335">
    <property type="entry name" value="S-adenosyl-L-methionine-dependent methyltransferases"/>
    <property type="match status" value="1"/>
</dbReference>
<evidence type="ECO:0000256" key="6">
    <source>
        <dbReference type="ARBA" id="ARBA00022884"/>
    </source>
</evidence>
<keyword evidence="4 11" id="KW-0808">Transferase</keyword>
<name>A0A9Q1CFN5_HOLLE</name>
<keyword evidence="2 12" id="KW-0698">rRNA processing</keyword>
<evidence type="ECO:0000256" key="8">
    <source>
        <dbReference type="ARBA" id="ARBA00023015"/>
    </source>
</evidence>
<comment type="similarity">
    <text evidence="11 12">Belongs to the class I-like SAM-binding methyltransferase superfamily. rRNA adenine N(6)-methyltransferase family.</text>
</comment>
<feature type="binding site" evidence="11">
    <location>
        <position position="94"/>
    </location>
    <ligand>
        <name>S-adenosyl-L-methionine</name>
        <dbReference type="ChEBI" id="CHEBI:59789"/>
    </ligand>
</feature>
<evidence type="ECO:0000256" key="2">
    <source>
        <dbReference type="ARBA" id="ARBA00022552"/>
    </source>
</evidence>
<reference evidence="13" key="1">
    <citation type="submission" date="2021-10" db="EMBL/GenBank/DDBJ databases">
        <title>Tropical sea cucumber genome reveals ecological adaptation and Cuvierian tubules defense mechanism.</title>
        <authorList>
            <person name="Chen T."/>
        </authorList>
    </citation>
    <scope>NUCLEOTIDE SEQUENCE</scope>
    <source>
        <strain evidence="13">Nanhai2018</strain>
        <tissue evidence="13">Muscle</tissue>
    </source>
</reference>
<dbReference type="PANTHER" id="PTHR11727:SF13">
    <property type="entry name" value="DIMETHYLADENOSINE TRANSFERASE 2, MITOCHONDRIAL"/>
    <property type="match status" value="1"/>
</dbReference>
<keyword evidence="5 11" id="KW-0949">S-adenosyl-L-methionine</keyword>
<dbReference type="Pfam" id="PF00398">
    <property type="entry name" value="RrnaAD"/>
    <property type="match status" value="1"/>
</dbReference>
<evidence type="ECO:0000256" key="10">
    <source>
        <dbReference type="ARBA" id="ARBA00023163"/>
    </source>
</evidence>
<dbReference type="CDD" id="cd02440">
    <property type="entry name" value="AdoMet_MTases"/>
    <property type="match status" value="1"/>
</dbReference>
<evidence type="ECO:0000313" key="14">
    <source>
        <dbReference type="Proteomes" id="UP001152320"/>
    </source>
</evidence>
<evidence type="ECO:0000256" key="11">
    <source>
        <dbReference type="PROSITE-ProRule" id="PRU01026"/>
    </source>
</evidence>
<evidence type="ECO:0000256" key="12">
    <source>
        <dbReference type="RuleBase" id="RU362106"/>
    </source>
</evidence>
<feature type="binding site" evidence="11">
    <location>
        <position position="198"/>
    </location>
    <ligand>
        <name>S-adenosyl-L-methionine</name>
        <dbReference type="ChEBI" id="CHEBI:59789"/>
    </ligand>
</feature>
<evidence type="ECO:0000313" key="13">
    <source>
        <dbReference type="EMBL" id="KAJ8044362.1"/>
    </source>
</evidence>
<dbReference type="Gene3D" id="3.40.50.150">
    <property type="entry name" value="Vaccinia Virus protein VP39"/>
    <property type="match status" value="1"/>
</dbReference>
<comment type="caution">
    <text evidence="13">The sequence shown here is derived from an EMBL/GenBank/DDBJ whole genome shotgun (WGS) entry which is preliminary data.</text>
</comment>
<dbReference type="EMBL" id="JAIZAY010000003">
    <property type="protein sequence ID" value="KAJ8044362.1"/>
    <property type="molecule type" value="Genomic_DNA"/>
</dbReference>
<dbReference type="GO" id="GO:0003723">
    <property type="term" value="F:RNA binding"/>
    <property type="evidence" value="ECO:0007669"/>
    <property type="project" value="UniProtKB-UniRule"/>
</dbReference>